<sequence>MLHYISNVTFRNIVITLSIKSNFAFFLSNVPIFLQMVHFYENSTFCLKCNNIS</sequence>
<reference evidence="1 2" key="2">
    <citation type="journal article" date="2018" name="New Phytol.">
        <title>High intraspecific genome diversity in the model arbuscular mycorrhizal symbiont Rhizophagus irregularis.</title>
        <authorList>
            <person name="Chen E.C.H."/>
            <person name="Morin E."/>
            <person name="Beaudet D."/>
            <person name="Noel J."/>
            <person name="Yildirir G."/>
            <person name="Ndikumana S."/>
            <person name="Charron P."/>
            <person name="St-Onge C."/>
            <person name="Giorgi J."/>
            <person name="Kruger M."/>
            <person name="Marton T."/>
            <person name="Ropars J."/>
            <person name="Grigoriev I.V."/>
            <person name="Hainaut M."/>
            <person name="Henrissat B."/>
            <person name="Roux C."/>
            <person name="Martin F."/>
            <person name="Corradi N."/>
        </authorList>
    </citation>
    <scope>NUCLEOTIDE SEQUENCE [LARGE SCALE GENOMIC DNA]</scope>
    <source>
        <strain evidence="1 2">DAOM 197198</strain>
    </source>
</reference>
<evidence type="ECO:0000313" key="2">
    <source>
        <dbReference type="Proteomes" id="UP000018888"/>
    </source>
</evidence>
<gene>
    <name evidence="1" type="ORF">GLOIN_2v1885684</name>
</gene>
<reference evidence="1 2" key="1">
    <citation type="journal article" date="2013" name="Proc. Natl. Acad. Sci. U.S.A.">
        <title>Genome of an arbuscular mycorrhizal fungus provides insight into the oldest plant symbiosis.</title>
        <authorList>
            <person name="Tisserant E."/>
            <person name="Malbreil M."/>
            <person name="Kuo A."/>
            <person name="Kohler A."/>
            <person name="Symeonidi A."/>
            <person name="Balestrini R."/>
            <person name="Charron P."/>
            <person name="Duensing N."/>
            <person name="Frei Dit Frey N."/>
            <person name="Gianinazzi-Pearson V."/>
            <person name="Gilbert L.B."/>
            <person name="Handa Y."/>
            <person name="Herr J.R."/>
            <person name="Hijri M."/>
            <person name="Koul R."/>
            <person name="Kawaguchi M."/>
            <person name="Krajinski F."/>
            <person name="Lammers P.J."/>
            <person name="Masclaux F.G."/>
            <person name="Murat C."/>
            <person name="Morin E."/>
            <person name="Ndikumana S."/>
            <person name="Pagni M."/>
            <person name="Petitpierre D."/>
            <person name="Requena N."/>
            <person name="Rosikiewicz P."/>
            <person name="Riley R."/>
            <person name="Saito K."/>
            <person name="San Clemente H."/>
            <person name="Shapiro H."/>
            <person name="van Tuinen D."/>
            <person name="Becard G."/>
            <person name="Bonfante P."/>
            <person name="Paszkowski U."/>
            <person name="Shachar-Hill Y.Y."/>
            <person name="Tuskan G.A."/>
            <person name="Young P.W."/>
            <person name="Sanders I.R."/>
            <person name="Henrissat B."/>
            <person name="Rensing S.A."/>
            <person name="Grigoriev I.V."/>
            <person name="Corradi N."/>
            <person name="Roux C."/>
            <person name="Martin F."/>
        </authorList>
    </citation>
    <scope>NUCLEOTIDE SEQUENCE [LARGE SCALE GENOMIC DNA]</scope>
    <source>
        <strain evidence="1 2">DAOM 197198</strain>
    </source>
</reference>
<dbReference type="AlphaFoldDB" id="A0A2P4NZV8"/>
<keyword evidence="2" id="KW-1185">Reference proteome</keyword>
<evidence type="ECO:0000313" key="1">
    <source>
        <dbReference type="EMBL" id="POG58667.1"/>
    </source>
</evidence>
<organism evidence="1 2">
    <name type="scientific">Rhizophagus irregularis (strain DAOM 181602 / DAOM 197198 / MUCL 43194)</name>
    <name type="common">Arbuscular mycorrhizal fungus</name>
    <name type="synonym">Glomus intraradices</name>
    <dbReference type="NCBI Taxonomy" id="747089"/>
    <lineage>
        <taxon>Eukaryota</taxon>
        <taxon>Fungi</taxon>
        <taxon>Fungi incertae sedis</taxon>
        <taxon>Mucoromycota</taxon>
        <taxon>Glomeromycotina</taxon>
        <taxon>Glomeromycetes</taxon>
        <taxon>Glomerales</taxon>
        <taxon>Glomeraceae</taxon>
        <taxon>Rhizophagus</taxon>
    </lineage>
</organism>
<comment type="caution">
    <text evidence="1">The sequence shown here is derived from an EMBL/GenBank/DDBJ whole genome shotgun (WGS) entry which is preliminary data.</text>
</comment>
<proteinExistence type="predicted"/>
<name>A0A2P4NZV8_RHIID</name>
<dbReference type="Proteomes" id="UP000018888">
    <property type="component" value="Unassembled WGS sequence"/>
</dbReference>
<accession>A0A2P4NZV8</accession>
<dbReference type="EMBL" id="AUPC02000508">
    <property type="protein sequence ID" value="POG58667.1"/>
    <property type="molecule type" value="Genomic_DNA"/>
</dbReference>
<protein>
    <submittedName>
        <fullName evidence="1">Uncharacterized protein</fullName>
    </submittedName>
</protein>